<keyword evidence="1" id="KW-0255">Endonuclease</keyword>
<dbReference type="GO" id="GO:0004519">
    <property type="term" value="F:endonuclease activity"/>
    <property type="evidence" value="ECO:0007669"/>
    <property type="project" value="UniProtKB-KW"/>
</dbReference>
<evidence type="ECO:0000313" key="1">
    <source>
        <dbReference type="EMBL" id="QBK92742.1"/>
    </source>
</evidence>
<keyword evidence="1" id="KW-0540">Nuclease</keyword>
<protein>
    <submittedName>
        <fullName evidence="1">Endonuclease</fullName>
    </submittedName>
</protein>
<gene>
    <name evidence="1" type="ORF">LCPAC401_03800</name>
</gene>
<name>A0A481ZBL9_9VIRU</name>
<keyword evidence="1" id="KW-0378">Hydrolase</keyword>
<dbReference type="EMBL" id="MK500581">
    <property type="protein sequence ID" value="QBK92742.1"/>
    <property type="molecule type" value="Genomic_DNA"/>
</dbReference>
<organism evidence="1">
    <name type="scientific">Pithovirus LCPAC401</name>
    <dbReference type="NCBI Taxonomy" id="2506595"/>
    <lineage>
        <taxon>Viruses</taxon>
        <taxon>Pithoviruses</taxon>
    </lineage>
</organism>
<accession>A0A481ZBL9</accession>
<sequence>MSSKYNNYCATCFVELFPNDPRSKTVPLPNKELKVRQYLNENFPDRFIYGKQLFIADREKRCTSFNRCIDAQTEFDDYILAIEVDENQHKWYDLMDEELRIMQIYQNAGKNLIFIRFNPDKYVVNGETKNPQMPKRYEVLKNKINEIIDKISHSYKFDSWYTEIKLFFDEGETKLDTSIRCVGFSKKAQRRCLNKVSKEGELCFKHKTKS</sequence>
<proteinExistence type="predicted"/>
<reference evidence="1" key="1">
    <citation type="journal article" date="2019" name="MBio">
        <title>Virus Genomes from Deep Sea Sediments Expand the Ocean Megavirome and Support Independent Origins of Viral Gigantism.</title>
        <authorList>
            <person name="Backstrom D."/>
            <person name="Yutin N."/>
            <person name="Jorgensen S.L."/>
            <person name="Dharamshi J."/>
            <person name="Homa F."/>
            <person name="Zaremba-Niedwiedzka K."/>
            <person name="Spang A."/>
            <person name="Wolf Y.I."/>
            <person name="Koonin E.V."/>
            <person name="Ettema T.J."/>
        </authorList>
    </citation>
    <scope>NUCLEOTIDE SEQUENCE</scope>
</reference>